<dbReference type="KEGG" id="pbk:Back11_49190"/>
<dbReference type="PANTHER" id="PTHR43358:SF4">
    <property type="entry name" value="ALPHA_BETA HYDROLASE FOLD-1 DOMAIN-CONTAINING PROTEIN"/>
    <property type="match status" value="1"/>
</dbReference>
<proteinExistence type="predicted"/>
<gene>
    <name evidence="1" type="ORF">Back11_49190</name>
</gene>
<sequence length="308" mass="34515">MKVIACTGIVVLIMIVLFSISLYFYHVAVKRANKSFLTHNPDLELKSIPQRREIWKKDPGFEEITITSEDGLKLQGYWLEAAMPTSKTVILSHGYSGKARDMDLLAKLYHEQCGYHVLMPDARGHGRSEGGYIGFGWRERKDYVQWVKAIMEKKGSHSQIVLHGVSMGGATVCMTSGEALPSNVKAIISDCSYTSVLAQLTYQLKRMYRLPAFPLVYCTSLLTRMRAGYFFSEASALEQVKKSRTPMLFIHGEDDTFVPFKMVKELYAACSSEKELYTVPGAGHGLAYSVDPGKYTKKVEAFLGKYVG</sequence>
<dbReference type="Gene3D" id="3.40.50.1820">
    <property type="entry name" value="alpha/beta hydrolase"/>
    <property type="match status" value="1"/>
</dbReference>
<dbReference type="PANTHER" id="PTHR43358">
    <property type="entry name" value="ALPHA/BETA-HYDROLASE"/>
    <property type="match status" value="1"/>
</dbReference>
<organism evidence="1 2">
    <name type="scientific">Paenibacillus baekrokdamisoli</name>
    <dbReference type="NCBI Taxonomy" id="1712516"/>
    <lineage>
        <taxon>Bacteria</taxon>
        <taxon>Bacillati</taxon>
        <taxon>Bacillota</taxon>
        <taxon>Bacilli</taxon>
        <taxon>Bacillales</taxon>
        <taxon>Paenibacillaceae</taxon>
        <taxon>Paenibacillus</taxon>
    </lineage>
</organism>
<dbReference type="SUPFAM" id="SSF53474">
    <property type="entry name" value="alpha/beta-Hydrolases"/>
    <property type="match status" value="1"/>
</dbReference>
<keyword evidence="2" id="KW-1185">Reference proteome</keyword>
<dbReference type="InterPro" id="IPR052920">
    <property type="entry name" value="DNA-binding_regulatory"/>
</dbReference>
<evidence type="ECO:0000313" key="1">
    <source>
        <dbReference type="EMBL" id="BBH23574.1"/>
    </source>
</evidence>
<dbReference type="Pfam" id="PF00326">
    <property type="entry name" value="Peptidase_S9"/>
    <property type="match status" value="1"/>
</dbReference>
<accession>A0A3G9JKX5</accession>
<dbReference type="InterPro" id="IPR029058">
    <property type="entry name" value="AB_hydrolase_fold"/>
</dbReference>
<name>A0A3G9JKX5_9BACL</name>
<dbReference type="EMBL" id="AP019308">
    <property type="protein sequence ID" value="BBH23574.1"/>
    <property type="molecule type" value="Genomic_DNA"/>
</dbReference>
<keyword evidence="1" id="KW-0378">Hydrolase</keyword>
<dbReference type="RefSeq" id="WP_232015996.1">
    <property type="nucleotide sequence ID" value="NZ_AP019308.1"/>
</dbReference>
<dbReference type="Proteomes" id="UP000275368">
    <property type="component" value="Chromosome"/>
</dbReference>
<dbReference type="GO" id="GO:0008236">
    <property type="term" value="F:serine-type peptidase activity"/>
    <property type="evidence" value="ECO:0007669"/>
    <property type="project" value="InterPro"/>
</dbReference>
<dbReference type="GO" id="GO:0006508">
    <property type="term" value="P:proteolysis"/>
    <property type="evidence" value="ECO:0007669"/>
    <property type="project" value="InterPro"/>
</dbReference>
<reference evidence="1 2" key="1">
    <citation type="submission" date="2018-11" db="EMBL/GenBank/DDBJ databases">
        <title>Complete genome sequence of Paenibacillus baekrokdamisoli strain KCTC 33723.</title>
        <authorList>
            <person name="Kang S.W."/>
            <person name="Lee K.C."/>
            <person name="Kim K.K."/>
            <person name="Kim J.S."/>
            <person name="Kim D.S."/>
            <person name="Ko S.H."/>
            <person name="Yang S.H."/>
            <person name="Lee J.S."/>
        </authorList>
    </citation>
    <scope>NUCLEOTIDE SEQUENCE [LARGE SCALE GENOMIC DNA]</scope>
    <source>
        <strain evidence="1 2">KCTC 33723</strain>
    </source>
</reference>
<evidence type="ECO:0000313" key="2">
    <source>
        <dbReference type="Proteomes" id="UP000275368"/>
    </source>
</evidence>
<protein>
    <submittedName>
        <fullName evidence="1">Alpha/beta hydrolase</fullName>
    </submittedName>
</protein>
<dbReference type="InterPro" id="IPR001375">
    <property type="entry name" value="Peptidase_S9_cat"/>
</dbReference>
<dbReference type="AlphaFoldDB" id="A0A3G9JKX5"/>